<accession>A0ABU9EAW1</accession>
<name>A0ABU9EAW1_9BACT</name>
<proteinExistence type="predicted"/>
<evidence type="ECO:0000313" key="2">
    <source>
        <dbReference type="Proteomes" id="UP001484239"/>
    </source>
</evidence>
<dbReference type="RefSeq" id="WP_405281254.1">
    <property type="nucleotide sequence ID" value="NZ_JBBHLI010000006.1"/>
</dbReference>
<dbReference type="EMBL" id="JBBHLI010000006">
    <property type="protein sequence ID" value="MEK9501681.1"/>
    <property type="molecule type" value="Genomic_DNA"/>
</dbReference>
<reference evidence="1 2" key="1">
    <citation type="submission" date="2024-02" db="EMBL/GenBank/DDBJ databases">
        <title>A novel Gemmatimonadota bacterium.</title>
        <authorList>
            <person name="Du Z.-J."/>
            <person name="Ye Y.-Q."/>
        </authorList>
    </citation>
    <scope>NUCLEOTIDE SEQUENCE [LARGE SCALE GENOMIC DNA]</scope>
    <source>
        <strain evidence="1 2">DH-20</strain>
    </source>
</reference>
<dbReference type="Proteomes" id="UP001484239">
    <property type="component" value="Unassembled WGS sequence"/>
</dbReference>
<gene>
    <name evidence="1" type="ORF">WI372_11880</name>
</gene>
<evidence type="ECO:0000313" key="1">
    <source>
        <dbReference type="EMBL" id="MEK9501681.1"/>
    </source>
</evidence>
<organism evidence="1 2">
    <name type="scientific">Gaopeijia maritima</name>
    <dbReference type="NCBI Taxonomy" id="3119007"/>
    <lineage>
        <taxon>Bacteria</taxon>
        <taxon>Pseudomonadati</taxon>
        <taxon>Gemmatimonadota</taxon>
        <taxon>Longimicrobiia</taxon>
        <taxon>Gaopeijiales</taxon>
        <taxon>Gaopeijiaceae</taxon>
        <taxon>Gaopeijia</taxon>
    </lineage>
</organism>
<comment type="caution">
    <text evidence="1">The sequence shown here is derived from an EMBL/GenBank/DDBJ whole genome shotgun (WGS) entry which is preliminary data.</text>
</comment>
<protein>
    <submittedName>
        <fullName evidence="1">Uncharacterized protein</fullName>
    </submittedName>
</protein>
<keyword evidence="2" id="KW-1185">Reference proteome</keyword>
<sequence length="155" mass="17152">MKVKKEKPGESPIRVVAGEAWASIPEGWEGSVRIALVVVNFSRRPRTVDDVELHHVRVGGIRIADPRVHLDSRGTVLPPRTAIRLFLDLRLGGDDVARLLSSFEAAPNRSSSPKMDMECAGDVLIKRRMRNRGTAFLLEHIGVVWTVRDGGPDTL</sequence>